<evidence type="ECO:0000313" key="2">
    <source>
        <dbReference type="Proteomes" id="UP001162164"/>
    </source>
</evidence>
<protein>
    <recommendedName>
        <fullName evidence="3">Ig-like domain-containing protein</fullName>
    </recommendedName>
</protein>
<evidence type="ECO:0000313" key="1">
    <source>
        <dbReference type="EMBL" id="KAJ8986204.1"/>
    </source>
</evidence>
<comment type="caution">
    <text evidence="1">The sequence shown here is derived from an EMBL/GenBank/DDBJ whole genome shotgun (WGS) entry which is preliminary data.</text>
</comment>
<name>A0ABQ9K7V0_9CUCU</name>
<evidence type="ECO:0008006" key="3">
    <source>
        <dbReference type="Google" id="ProtNLM"/>
    </source>
</evidence>
<dbReference type="Proteomes" id="UP001162164">
    <property type="component" value="Unassembled WGS sequence"/>
</dbReference>
<gene>
    <name evidence="1" type="ORF">NQ317_009910</name>
</gene>
<proteinExistence type="predicted"/>
<dbReference type="EMBL" id="JAPWTJ010000001">
    <property type="protein sequence ID" value="KAJ8986204.1"/>
    <property type="molecule type" value="Genomic_DNA"/>
</dbReference>
<keyword evidence="2" id="KW-1185">Reference proteome</keyword>
<organism evidence="1 2">
    <name type="scientific">Molorchus minor</name>
    <dbReference type="NCBI Taxonomy" id="1323400"/>
    <lineage>
        <taxon>Eukaryota</taxon>
        <taxon>Metazoa</taxon>
        <taxon>Ecdysozoa</taxon>
        <taxon>Arthropoda</taxon>
        <taxon>Hexapoda</taxon>
        <taxon>Insecta</taxon>
        <taxon>Pterygota</taxon>
        <taxon>Neoptera</taxon>
        <taxon>Endopterygota</taxon>
        <taxon>Coleoptera</taxon>
        <taxon>Polyphaga</taxon>
        <taxon>Cucujiformia</taxon>
        <taxon>Chrysomeloidea</taxon>
        <taxon>Cerambycidae</taxon>
        <taxon>Lamiinae</taxon>
        <taxon>Monochamini</taxon>
        <taxon>Molorchus</taxon>
    </lineage>
</organism>
<sequence length="220" mass="24988">MNDGATRVNASDTASSLNVIFRFVTGQIPEPEPEFLAPLENHTVTQGRDVYFYCVVNNLGTYKDCHINLQRLATTNRVKLRWIYRSLDGKELADSLAQQSSELGLWPARVPRRSRMFVAERTDRLTSNLLNLNRRQTWAGIGALTLAEAPTQNGTYKRSHVQTLWCGRRINPPCTCYCEGLARCRPWNLGKPFMEPKEKQESPVNSLPSFVRGTRLFGDI</sequence>
<reference evidence="1" key="1">
    <citation type="journal article" date="2023" name="Insect Mol. Biol.">
        <title>Genome sequencing provides insights into the evolution of gene families encoding plant cell wall-degrading enzymes in longhorned beetles.</title>
        <authorList>
            <person name="Shin N.R."/>
            <person name="Okamura Y."/>
            <person name="Kirsch R."/>
            <person name="Pauchet Y."/>
        </authorList>
    </citation>
    <scope>NUCLEOTIDE SEQUENCE</scope>
    <source>
        <strain evidence="1">MMC_N1</strain>
    </source>
</reference>
<accession>A0ABQ9K7V0</accession>